<comment type="caution">
    <text evidence="1">The sequence shown here is derived from an EMBL/GenBank/DDBJ whole genome shotgun (WGS) entry which is preliminary data.</text>
</comment>
<evidence type="ECO:0000313" key="1">
    <source>
        <dbReference type="EMBL" id="TCZ75271.1"/>
    </source>
</evidence>
<proteinExistence type="predicted"/>
<gene>
    <name evidence="1" type="ORF">E0485_17925</name>
</gene>
<dbReference type="PANTHER" id="PTHR39180">
    <property type="match status" value="1"/>
</dbReference>
<accession>A0A4R4EAW7</accession>
<dbReference type="EMBL" id="SKFG01000021">
    <property type="protein sequence ID" value="TCZ75271.1"/>
    <property type="molecule type" value="Genomic_DNA"/>
</dbReference>
<dbReference type="OrthoDB" id="2374761at2"/>
<organism evidence="1 2">
    <name type="scientific">Paenibacillus albiflavus</name>
    <dbReference type="NCBI Taxonomy" id="2545760"/>
    <lineage>
        <taxon>Bacteria</taxon>
        <taxon>Bacillati</taxon>
        <taxon>Bacillota</taxon>
        <taxon>Bacilli</taxon>
        <taxon>Bacillales</taxon>
        <taxon>Paenibacillaceae</taxon>
        <taxon>Paenibacillus</taxon>
    </lineage>
</organism>
<reference evidence="1 2" key="1">
    <citation type="submission" date="2019-03" db="EMBL/GenBank/DDBJ databases">
        <authorList>
            <person name="Kim M.K.M."/>
        </authorList>
    </citation>
    <scope>NUCLEOTIDE SEQUENCE [LARGE SCALE GENOMIC DNA]</scope>
    <source>
        <strain evidence="1 2">18JY21-1</strain>
    </source>
</reference>
<dbReference type="Proteomes" id="UP000295418">
    <property type="component" value="Unassembled WGS sequence"/>
</dbReference>
<dbReference type="PANTHER" id="PTHR39180:SF2">
    <property type="entry name" value="DUF1641 DOMAIN-CONTAINING PROTEIN"/>
    <property type="match status" value="1"/>
</dbReference>
<dbReference type="AlphaFoldDB" id="A0A4R4EAW7"/>
<protein>
    <submittedName>
        <fullName evidence="1">DUF1641 domain-containing protein</fullName>
    </submittedName>
</protein>
<evidence type="ECO:0000313" key="2">
    <source>
        <dbReference type="Proteomes" id="UP000295418"/>
    </source>
</evidence>
<keyword evidence="2" id="KW-1185">Reference proteome</keyword>
<sequence>MSETVTEIKPEQVNANNLPSQEQLDIVSQLLKPEVQESLTALVTQLPKLTELVNILTKSYTFVQGVATDEVLKNDAVGAIKEMAAPVTESVKNMAANVIEAKDRAEASTEVIGLFGLLKMVKDPQAQKLFRFLNAYLQVAGERANNK</sequence>
<dbReference type="RefSeq" id="WP_132419438.1">
    <property type="nucleotide sequence ID" value="NZ_SKFG01000021.1"/>
</dbReference>
<name>A0A4R4EAW7_9BACL</name>